<protein>
    <submittedName>
        <fullName evidence="5">SART-1 family protein DOT2</fullName>
    </submittedName>
</protein>
<dbReference type="EMBL" id="MU864471">
    <property type="protein sequence ID" value="KAK4184857.1"/>
    <property type="molecule type" value="Genomic_DNA"/>
</dbReference>
<dbReference type="GO" id="GO:0046540">
    <property type="term" value="C:U4/U6 x U5 tri-snRNP complex"/>
    <property type="evidence" value="ECO:0007669"/>
    <property type="project" value="TreeGrafter"/>
</dbReference>
<accession>A0AAN6WR60</accession>
<name>A0AAN6WR60_9PEZI</name>
<keyword evidence="3" id="KW-0539">Nucleus</keyword>
<comment type="subcellular location">
    <subcellularLocation>
        <location evidence="1">Nucleus</location>
    </subcellularLocation>
</comment>
<organism evidence="5 6">
    <name type="scientific">Podospora australis</name>
    <dbReference type="NCBI Taxonomy" id="1536484"/>
    <lineage>
        <taxon>Eukaryota</taxon>
        <taxon>Fungi</taxon>
        <taxon>Dikarya</taxon>
        <taxon>Ascomycota</taxon>
        <taxon>Pezizomycotina</taxon>
        <taxon>Sordariomycetes</taxon>
        <taxon>Sordariomycetidae</taxon>
        <taxon>Sordariales</taxon>
        <taxon>Podosporaceae</taxon>
        <taxon>Podospora</taxon>
    </lineage>
</organism>
<feature type="region of interest" description="Disordered" evidence="4">
    <location>
        <begin position="286"/>
        <end position="314"/>
    </location>
</feature>
<sequence>MDVASIEEINKVRRAMGMKPLPVPGQAPAQKEASPEPADGEKASTLETREAAGYDNYKKALEAEQAKRKREERLAAIKKERELAQRNAVLKGKGLADDDDDLDAKSWLKSQKKRQKKIQSEKEKEEEKERAEAAARAAEHTAADLAGVKVAHDMASFLDGDDQVLTLKDTGVLENEEEGDELENFELREREKLQERLDLKKKKPVYDPNDVDETGTIGILAHYDEEIEGKRKKAFTLDVGGASGADLADILQAPVQKRKHQVVDLDVLEDAPAPVSDYLDASEIKVKKPKKKKSKSTRQRQADDEDALYPGDGVINNADQEMDIDAGAITYTKKRKIVDDNFVDDDDLQSSLALQRRAALKKRKKTRPEDIARQLREETAQGTPEPEAEEAGKGIVIDEISEFIDTLKAEQEEESRAPKPKAVAKAVTAMEEEESDEEMEDADHHQESRQTSPLAEIPLGVEEEKTVAQGMGATLAILRERHLIEEGNGAAANEKDRQRARFLAELHRRMALFDEETRLQRERDRASGRLDRMTQRDKEEWQRQQNTIRETHQSRVIDQLYREGYKPDVQLRYVDGDGRSLDAKEAFKELSHQFHGKGSGKGKTDKRLKKLAAEKQRMAQSMLDASQNVGLGSAARDQGRRRREAGVRLA</sequence>
<feature type="compositionally biased region" description="Low complexity" evidence="4">
    <location>
        <begin position="420"/>
        <end position="429"/>
    </location>
</feature>
<feature type="region of interest" description="Disordered" evidence="4">
    <location>
        <begin position="524"/>
        <end position="547"/>
    </location>
</feature>
<feature type="compositionally biased region" description="Acidic residues" evidence="4">
    <location>
        <begin position="430"/>
        <end position="441"/>
    </location>
</feature>
<feature type="compositionally biased region" description="Basic and acidic residues" evidence="4">
    <location>
        <begin position="405"/>
        <end position="417"/>
    </location>
</feature>
<feature type="compositionally biased region" description="Basic and acidic residues" evidence="4">
    <location>
        <begin position="367"/>
        <end position="379"/>
    </location>
</feature>
<evidence type="ECO:0000256" key="4">
    <source>
        <dbReference type="SAM" id="MobiDB-lite"/>
    </source>
</evidence>
<keyword evidence="6" id="KW-1185">Reference proteome</keyword>
<feature type="region of interest" description="Disordered" evidence="4">
    <location>
        <begin position="107"/>
        <end position="140"/>
    </location>
</feature>
<feature type="compositionally biased region" description="Basic residues" evidence="4">
    <location>
        <begin position="287"/>
        <end position="298"/>
    </location>
</feature>
<feature type="compositionally biased region" description="Basic and acidic residues" evidence="4">
    <location>
        <begin position="118"/>
        <end position="140"/>
    </location>
</feature>
<feature type="region of interest" description="Disordered" evidence="4">
    <location>
        <begin position="614"/>
        <end position="650"/>
    </location>
</feature>
<dbReference type="GO" id="GO:0045292">
    <property type="term" value="P:mRNA cis splicing, via spliceosome"/>
    <property type="evidence" value="ECO:0007669"/>
    <property type="project" value="TreeGrafter"/>
</dbReference>
<proteinExistence type="inferred from homology"/>
<dbReference type="Pfam" id="PF03343">
    <property type="entry name" value="SART-1"/>
    <property type="match status" value="1"/>
</dbReference>
<comment type="similarity">
    <text evidence="2">Belongs to the SNU66/SART1 family.</text>
</comment>
<dbReference type="InterPro" id="IPR005011">
    <property type="entry name" value="SNU66/SART1"/>
</dbReference>
<evidence type="ECO:0000313" key="6">
    <source>
        <dbReference type="Proteomes" id="UP001302126"/>
    </source>
</evidence>
<feature type="compositionally biased region" description="Basic and acidic residues" evidence="4">
    <location>
        <begin position="524"/>
        <end position="542"/>
    </location>
</feature>
<reference evidence="5" key="2">
    <citation type="submission" date="2023-05" db="EMBL/GenBank/DDBJ databases">
        <authorList>
            <consortium name="Lawrence Berkeley National Laboratory"/>
            <person name="Steindorff A."/>
            <person name="Hensen N."/>
            <person name="Bonometti L."/>
            <person name="Westerberg I."/>
            <person name="Brannstrom I.O."/>
            <person name="Guillou S."/>
            <person name="Cros-Aarteil S."/>
            <person name="Calhoun S."/>
            <person name="Haridas S."/>
            <person name="Kuo A."/>
            <person name="Mondo S."/>
            <person name="Pangilinan J."/>
            <person name="Riley R."/>
            <person name="Labutti K."/>
            <person name="Andreopoulos B."/>
            <person name="Lipzen A."/>
            <person name="Chen C."/>
            <person name="Yanf M."/>
            <person name="Daum C."/>
            <person name="Ng V."/>
            <person name="Clum A."/>
            <person name="Ohm R."/>
            <person name="Martin F."/>
            <person name="Silar P."/>
            <person name="Natvig D."/>
            <person name="Lalanne C."/>
            <person name="Gautier V."/>
            <person name="Ament-Velasquez S.L."/>
            <person name="Kruys A."/>
            <person name="Hutchinson M.I."/>
            <person name="Powell A.J."/>
            <person name="Barry K."/>
            <person name="Miller A.N."/>
            <person name="Grigoriev I.V."/>
            <person name="Debuchy R."/>
            <person name="Gladieux P."/>
            <person name="Thoren M.H."/>
            <person name="Johannesson H."/>
        </authorList>
    </citation>
    <scope>NUCLEOTIDE SEQUENCE</scope>
    <source>
        <strain evidence="5">PSN309</strain>
    </source>
</reference>
<dbReference type="PANTHER" id="PTHR14152:SF5">
    <property type="entry name" value="U4_U6.U5 TRI-SNRNP-ASSOCIATED PROTEIN 1"/>
    <property type="match status" value="1"/>
</dbReference>
<dbReference type="PANTHER" id="PTHR14152">
    <property type="entry name" value="SQUAMOUS CELL CARCINOMA ANTIGEN RECOGNISED BY CYTOTOXIC T LYMPHOCYTES"/>
    <property type="match status" value="1"/>
</dbReference>
<reference evidence="5" key="1">
    <citation type="journal article" date="2023" name="Mol. Phylogenet. Evol.">
        <title>Genome-scale phylogeny and comparative genomics of the fungal order Sordariales.</title>
        <authorList>
            <person name="Hensen N."/>
            <person name="Bonometti L."/>
            <person name="Westerberg I."/>
            <person name="Brannstrom I.O."/>
            <person name="Guillou S."/>
            <person name="Cros-Aarteil S."/>
            <person name="Calhoun S."/>
            <person name="Haridas S."/>
            <person name="Kuo A."/>
            <person name="Mondo S."/>
            <person name="Pangilinan J."/>
            <person name="Riley R."/>
            <person name="LaButti K."/>
            <person name="Andreopoulos B."/>
            <person name="Lipzen A."/>
            <person name="Chen C."/>
            <person name="Yan M."/>
            <person name="Daum C."/>
            <person name="Ng V."/>
            <person name="Clum A."/>
            <person name="Steindorff A."/>
            <person name="Ohm R.A."/>
            <person name="Martin F."/>
            <person name="Silar P."/>
            <person name="Natvig D.O."/>
            <person name="Lalanne C."/>
            <person name="Gautier V."/>
            <person name="Ament-Velasquez S.L."/>
            <person name="Kruys A."/>
            <person name="Hutchinson M.I."/>
            <person name="Powell A.J."/>
            <person name="Barry K."/>
            <person name="Miller A.N."/>
            <person name="Grigoriev I.V."/>
            <person name="Debuchy R."/>
            <person name="Gladieux P."/>
            <person name="Hiltunen Thoren M."/>
            <person name="Johannesson H."/>
        </authorList>
    </citation>
    <scope>NUCLEOTIDE SEQUENCE</scope>
    <source>
        <strain evidence="5">PSN309</strain>
    </source>
</reference>
<evidence type="ECO:0000256" key="3">
    <source>
        <dbReference type="ARBA" id="ARBA00023242"/>
    </source>
</evidence>
<dbReference type="Proteomes" id="UP001302126">
    <property type="component" value="Unassembled WGS sequence"/>
</dbReference>
<gene>
    <name evidence="5" type="ORF">QBC35DRAFT_454823</name>
</gene>
<evidence type="ECO:0000256" key="1">
    <source>
        <dbReference type="ARBA" id="ARBA00004123"/>
    </source>
</evidence>
<dbReference type="AlphaFoldDB" id="A0AAN6WR60"/>
<evidence type="ECO:0000313" key="5">
    <source>
        <dbReference type="EMBL" id="KAK4184857.1"/>
    </source>
</evidence>
<dbReference type="GO" id="GO:0000481">
    <property type="term" value="P:maturation of 5S rRNA"/>
    <property type="evidence" value="ECO:0007669"/>
    <property type="project" value="TreeGrafter"/>
</dbReference>
<feature type="region of interest" description="Disordered" evidence="4">
    <location>
        <begin position="1"/>
        <end position="51"/>
    </location>
</feature>
<comment type="caution">
    <text evidence="5">The sequence shown here is derived from an EMBL/GenBank/DDBJ whole genome shotgun (WGS) entry which is preliminary data.</text>
</comment>
<feature type="region of interest" description="Disordered" evidence="4">
    <location>
        <begin position="359"/>
        <end position="458"/>
    </location>
</feature>
<evidence type="ECO:0000256" key="2">
    <source>
        <dbReference type="ARBA" id="ARBA00006076"/>
    </source>
</evidence>
<feature type="compositionally biased region" description="Basic and acidic residues" evidence="4">
    <location>
        <begin position="39"/>
        <end position="51"/>
    </location>
</feature>